<gene>
    <name evidence="1" type="ORF">MLD38_013922</name>
</gene>
<evidence type="ECO:0000313" key="1">
    <source>
        <dbReference type="EMBL" id="KAI4376131.1"/>
    </source>
</evidence>
<reference evidence="2" key="1">
    <citation type="journal article" date="2023" name="Front. Plant Sci.">
        <title>Chromosomal-level genome assembly of Melastoma candidum provides insights into trichome evolution.</title>
        <authorList>
            <person name="Zhong Y."/>
            <person name="Wu W."/>
            <person name="Sun C."/>
            <person name="Zou P."/>
            <person name="Liu Y."/>
            <person name="Dai S."/>
            <person name="Zhou R."/>
        </authorList>
    </citation>
    <scope>NUCLEOTIDE SEQUENCE [LARGE SCALE GENOMIC DNA]</scope>
</reference>
<sequence length="67" mass="7763">MFNSTELWGSMNFAVPDPIMNKTRDIYVIGGTGDFQMARGITTLMAGEFELPVYFHHRVDIKLYECW</sequence>
<keyword evidence="2" id="KW-1185">Reference proteome</keyword>
<evidence type="ECO:0000313" key="2">
    <source>
        <dbReference type="Proteomes" id="UP001057402"/>
    </source>
</evidence>
<dbReference type="EMBL" id="CM042883">
    <property type="protein sequence ID" value="KAI4376131.1"/>
    <property type="molecule type" value="Genomic_DNA"/>
</dbReference>
<proteinExistence type="predicted"/>
<comment type="caution">
    <text evidence="1">The sequence shown here is derived from an EMBL/GenBank/DDBJ whole genome shotgun (WGS) entry which is preliminary data.</text>
</comment>
<protein>
    <submittedName>
        <fullName evidence="1">Uncharacterized protein</fullName>
    </submittedName>
</protein>
<name>A0ACB9RE83_9MYRT</name>
<dbReference type="Proteomes" id="UP001057402">
    <property type="component" value="Chromosome 4"/>
</dbReference>
<organism evidence="1 2">
    <name type="scientific">Melastoma candidum</name>
    <dbReference type="NCBI Taxonomy" id="119954"/>
    <lineage>
        <taxon>Eukaryota</taxon>
        <taxon>Viridiplantae</taxon>
        <taxon>Streptophyta</taxon>
        <taxon>Embryophyta</taxon>
        <taxon>Tracheophyta</taxon>
        <taxon>Spermatophyta</taxon>
        <taxon>Magnoliopsida</taxon>
        <taxon>eudicotyledons</taxon>
        <taxon>Gunneridae</taxon>
        <taxon>Pentapetalae</taxon>
        <taxon>rosids</taxon>
        <taxon>malvids</taxon>
        <taxon>Myrtales</taxon>
        <taxon>Melastomataceae</taxon>
        <taxon>Melastomatoideae</taxon>
        <taxon>Melastomateae</taxon>
        <taxon>Melastoma</taxon>
    </lineage>
</organism>
<accession>A0ACB9RE83</accession>